<evidence type="ECO:0000313" key="2">
    <source>
        <dbReference type="Proteomes" id="UP000266673"/>
    </source>
</evidence>
<dbReference type="Proteomes" id="UP000266673">
    <property type="component" value="Unassembled WGS sequence"/>
</dbReference>
<evidence type="ECO:0000313" key="1">
    <source>
        <dbReference type="EMBL" id="RIB27040.1"/>
    </source>
</evidence>
<organism evidence="1 2">
    <name type="scientific">Gigaspora rosea</name>
    <dbReference type="NCBI Taxonomy" id="44941"/>
    <lineage>
        <taxon>Eukaryota</taxon>
        <taxon>Fungi</taxon>
        <taxon>Fungi incertae sedis</taxon>
        <taxon>Mucoromycota</taxon>
        <taxon>Glomeromycotina</taxon>
        <taxon>Glomeromycetes</taxon>
        <taxon>Diversisporales</taxon>
        <taxon>Gigasporaceae</taxon>
        <taxon>Gigaspora</taxon>
    </lineage>
</organism>
<comment type="caution">
    <text evidence="1">The sequence shown here is derived from an EMBL/GenBank/DDBJ whole genome shotgun (WGS) entry which is preliminary data.</text>
</comment>
<sequence>MTIQEFFNKLVTQQITEETIINIDSLEVIDCVELSKSTNTVAVQASLNCSIVELTSNFGVNVHYHLKTDDSPTLPLQNCFTIMMQNAQRNQLYLPNSSYCKPNRKQLLQQDIIDWIGHNGVDGHSKFEERGYHIPQAFMEFFGCANPESTKKIKKILTQGQKTITAANHSSTVSVRSIEKSKSFKIHKQNTWINPANKTKYYELENKLLNLPPWKPIDIEEFLPMDPILQIHALRYHTRGMRINYLRCCHMLLPNVKPGTLRTIYRMLTGDVSAAESIDEAKINSRIKFALDLGDPGVTLDMCKHNTKRPSKYNEFWETATQYLAGKAAEL</sequence>
<reference evidence="1 2" key="1">
    <citation type="submission" date="2018-06" db="EMBL/GenBank/DDBJ databases">
        <title>Comparative genomics reveals the genomic features of Rhizophagus irregularis, R. cerebriforme, R. diaphanum and Gigaspora rosea, and their symbiotic lifestyle signature.</title>
        <authorList>
            <person name="Morin E."/>
            <person name="San Clemente H."/>
            <person name="Chen E.C.H."/>
            <person name="De La Providencia I."/>
            <person name="Hainaut M."/>
            <person name="Kuo A."/>
            <person name="Kohler A."/>
            <person name="Murat C."/>
            <person name="Tang N."/>
            <person name="Roy S."/>
            <person name="Loubradou J."/>
            <person name="Henrissat B."/>
            <person name="Grigoriev I.V."/>
            <person name="Corradi N."/>
            <person name="Roux C."/>
            <person name="Martin F.M."/>
        </authorList>
    </citation>
    <scope>NUCLEOTIDE SEQUENCE [LARGE SCALE GENOMIC DNA]</scope>
    <source>
        <strain evidence="1 2">DAOM 194757</strain>
    </source>
</reference>
<name>A0A397VWR4_9GLOM</name>
<protein>
    <submittedName>
        <fullName evidence="1">Uncharacterized protein</fullName>
    </submittedName>
</protein>
<dbReference type="OrthoDB" id="2378203at2759"/>
<gene>
    <name evidence="1" type="ORF">C2G38_2161561</name>
</gene>
<accession>A0A397VWR4</accession>
<dbReference type="STRING" id="44941.A0A397VWR4"/>
<proteinExistence type="predicted"/>
<keyword evidence="2" id="KW-1185">Reference proteome</keyword>
<dbReference type="EMBL" id="QKWP01000112">
    <property type="protein sequence ID" value="RIB27040.1"/>
    <property type="molecule type" value="Genomic_DNA"/>
</dbReference>
<dbReference type="AlphaFoldDB" id="A0A397VWR4"/>